<dbReference type="KEGG" id="bpz:BP1026B_II2492"/>
<dbReference type="Proteomes" id="UP000010087">
    <property type="component" value="Chromosome 2"/>
</dbReference>
<proteinExistence type="predicted"/>
<reference evidence="1 2" key="1">
    <citation type="journal article" date="2012" name="PLoS ONE">
        <title>Evolution of Burkholderia pseudomallei in recurrent melioidosis.</title>
        <authorList>
            <person name="Hayden H.S."/>
            <person name="Lim R."/>
            <person name="Brittnacher M.J."/>
            <person name="Sims E.H."/>
            <person name="Ramage E.R."/>
            <person name="Fong C."/>
            <person name="Wu Z."/>
            <person name="Crist E."/>
            <person name="Chang J."/>
            <person name="Zhou Y."/>
            <person name="Radey M."/>
            <person name="Rohmer L."/>
            <person name="Haugen E."/>
            <person name="Gillett W."/>
            <person name="Wuthiekanun V."/>
            <person name="Peacock S.J."/>
            <person name="Kaul R."/>
            <person name="Miller S.I."/>
            <person name="Manoil C."/>
            <person name="Jacobs M.A."/>
        </authorList>
    </citation>
    <scope>NUCLEOTIDE SEQUENCE [LARGE SCALE GENOMIC DNA]</scope>
    <source>
        <strain evidence="1 2">1026b</strain>
    </source>
</reference>
<gene>
    <name evidence="1" type="ordered locus">BP1026B_II2492</name>
</gene>
<protein>
    <submittedName>
        <fullName evidence="1">Uncharacterized protein</fullName>
    </submittedName>
</protein>
<name>A0A0H3HXW9_BURP2</name>
<dbReference type="AlphaFoldDB" id="A0A0H3HXW9"/>
<dbReference type="EMBL" id="CP002834">
    <property type="protein sequence ID" value="AFI70701.1"/>
    <property type="molecule type" value="Genomic_DNA"/>
</dbReference>
<evidence type="ECO:0000313" key="1">
    <source>
        <dbReference type="EMBL" id="AFI70701.1"/>
    </source>
</evidence>
<evidence type="ECO:0000313" key="2">
    <source>
        <dbReference type="Proteomes" id="UP000010087"/>
    </source>
</evidence>
<accession>A0A0H3HXW9</accession>
<organism evidence="1 2">
    <name type="scientific">Burkholderia pseudomallei (strain 1026b)</name>
    <dbReference type="NCBI Taxonomy" id="884204"/>
    <lineage>
        <taxon>Bacteria</taxon>
        <taxon>Pseudomonadati</taxon>
        <taxon>Pseudomonadota</taxon>
        <taxon>Betaproteobacteria</taxon>
        <taxon>Burkholderiales</taxon>
        <taxon>Burkholderiaceae</taxon>
        <taxon>Burkholderia</taxon>
        <taxon>pseudomallei group</taxon>
    </lineage>
</organism>
<sequence length="31" mass="3419">MRRGRNLEIAVPPMLGMLGIQAHMREIGSAL</sequence>